<dbReference type="PANTHER" id="PTHR11040">
    <property type="entry name" value="ZINC/IRON TRANSPORTER"/>
    <property type="match status" value="1"/>
</dbReference>
<feature type="region of interest" description="Disordered" evidence="5">
    <location>
        <begin position="1"/>
        <end position="28"/>
    </location>
</feature>
<proteinExistence type="predicted"/>
<dbReference type="PANTHER" id="PTHR11040:SF24">
    <property type="entry name" value="FE(2+) TRANSPORTER 3"/>
    <property type="match status" value="1"/>
</dbReference>
<dbReference type="GO" id="GO:0005385">
    <property type="term" value="F:zinc ion transmembrane transporter activity"/>
    <property type="evidence" value="ECO:0007669"/>
    <property type="project" value="TreeGrafter"/>
</dbReference>
<dbReference type="InterPro" id="IPR003689">
    <property type="entry name" value="ZIP"/>
</dbReference>
<keyword evidence="4 6" id="KW-0472">Membrane</keyword>
<evidence type="ECO:0000256" key="3">
    <source>
        <dbReference type="ARBA" id="ARBA00022989"/>
    </source>
</evidence>
<feature type="transmembrane region" description="Helical" evidence="6">
    <location>
        <begin position="412"/>
        <end position="436"/>
    </location>
</feature>
<evidence type="ECO:0000256" key="1">
    <source>
        <dbReference type="ARBA" id="ARBA00004141"/>
    </source>
</evidence>
<name>A0A6A6TWR7_9PEZI</name>
<feature type="transmembrane region" description="Helical" evidence="6">
    <location>
        <begin position="47"/>
        <end position="71"/>
    </location>
</feature>
<feature type="transmembrane region" description="Helical" evidence="6">
    <location>
        <begin position="124"/>
        <end position="146"/>
    </location>
</feature>
<evidence type="ECO:0000313" key="7">
    <source>
        <dbReference type="EMBL" id="KAF2663308.1"/>
    </source>
</evidence>
<feature type="transmembrane region" description="Helical" evidence="6">
    <location>
        <begin position="83"/>
        <end position="104"/>
    </location>
</feature>
<feature type="transmembrane region" description="Helical" evidence="6">
    <location>
        <begin position="457"/>
        <end position="474"/>
    </location>
</feature>
<evidence type="ECO:0000256" key="2">
    <source>
        <dbReference type="ARBA" id="ARBA00022692"/>
    </source>
</evidence>
<feature type="compositionally biased region" description="Polar residues" evidence="5">
    <location>
        <begin position="9"/>
        <end position="28"/>
    </location>
</feature>
<sequence>MGPQPTAPVLQSTPSSIPFNNPLSTSESVENVRPSCGSKARKVDYDITIHAVGLLLVLLFSCFGAGFPVLAKKVKWLRIPPRAFFACKHFGTGVLIATAFVHLLPTAFRSLNNPCLPELFTEKYPALPGVIAMFSLFCLFTVELWMHTKMPHSHNHGSATGEEFSGTPLPARNLPPVRNEKTEPIQPPQSTEIPHALTHDEPVINRSRFSTSNASTHSTTSYASTDMLNKEARSSEAQKDTEEPRWFTSFRKQYEKQRESMLKRISRSTPRPISTEEDLERQTAVSNLVAAEQQESHSLGVVDYDPETVDPAIYKKMSMEITLIEGGILFHSIFVGMTVSITTEGFLILLIAILFHQTFEGLGLGSRIAAVPYPKGSWKPWLLVFAFGTTAPIGQAIGLATHNSYDPNSAFALILVGTFNAISSGLLIYAALVDLLQQDFFSEEADRLMSSRKKVQAFIYVLIGAAAMATVGAFA</sequence>
<gene>
    <name evidence="7" type="ORF">BT63DRAFT_380267</name>
</gene>
<feature type="region of interest" description="Disordered" evidence="5">
    <location>
        <begin position="155"/>
        <end position="279"/>
    </location>
</feature>
<dbReference type="Pfam" id="PF02535">
    <property type="entry name" value="Zip"/>
    <property type="match status" value="1"/>
</dbReference>
<evidence type="ECO:0000256" key="4">
    <source>
        <dbReference type="ARBA" id="ARBA00023136"/>
    </source>
</evidence>
<dbReference type="AlphaFoldDB" id="A0A6A6TWR7"/>
<dbReference type="GO" id="GO:0005886">
    <property type="term" value="C:plasma membrane"/>
    <property type="evidence" value="ECO:0007669"/>
    <property type="project" value="TreeGrafter"/>
</dbReference>
<feature type="compositionally biased region" description="Basic and acidic residues" evidence="5">
    <location>
        <begin position="252"/>
        <end position="262"/>
    </location>
</feature>
<evidence type="ECO:0000313" key="8">
    <source>
        <dbReference type="Proteomes" id="UP000799302"/>
    </source>
</evidence>
<accession>A0A6A6TWR7</accession>
<evidence type="ECO:0000256" key="6">
    <source>
        <dbReference type="SAM" id="Phobius"/>
    </source>
</evidence>
<keyword evidence="2 6" id="KW-0812">Transmembrane</keyword>
<feature type="transmembrane region" description="Helical" evidence="6">
    <location>
        <begin position="381"/>
        <end position="400"/>
    </location>
</feature>
<comment type="subcellular location">
    <subcellularLocation>
        <location evidence="1">Membrane</location>
        <topology evidence="1">Multi-pass membrane protein</topology>
    </subcellularLocation>
</comment>
<dbReference type="EMBL" id="MU004246">
    <property type="protein sequence ID" value="KAF2663308.1"/>
    <property type="molecule type" value="Genomic_DNA"/>
</dbReference>
<dbReference type="OrthoDB" id="448280at2759"/>
<keyword evidence="8" id="KW-1185">Reference proteome</keyword>
<feature type="compositionally biased region" description="Low complexity" evidence="5">
    <location>
        <begin position="210"/>
        <end position="225"/>
    </location>
</feature>
<organism evidence="7 8">
    <name type="scientific">Microthyrium microscopicum</name>
    <dbReference type="NCBI Taxonomy" id="703497"/>
    <lineage>
        <taxon>Eukaryota</taxon>
        <taxon>Fungi</taxon>
        <taxon>Dikarya</taxon>
        <taxon>Ascomycota</taxon>
        <taxon>Pezizomycotina</taxon>
        <taxon>Dothideomycetes</taxon>
        <taxon>Dothideomycetes incertae sedis</taxon>
        <taxon>Microthyriales</taxon>
        <taxon>Microthyriaceae</taxon>
        <taxon>Microthyrium</taxon>
    </lineage>
</organism>
<reference evidence="7" key="1">
    <citation type="journal article" date="2020" name="Stud. Mycol.">
        <title>101 Dothideomycetes genomes: a test case for predicting lifestyles and emergence of pathogens.</title>
        <authorList>
            <person name="Haridas S."/>
            <person name="Albert R."/>
            <person name="Binder M."/>
            <person name="Bloem J."/>
            <person name="Labutti K."/>
            <person name="Salamov A."/>
            <person name="Andreopoulos B."/>
            <person name="Baker S."/>
            <person name="Barry K."/>
            <person name="Bills G."/>
            <person name="Bluhm B."/>
            <person name="Cannon C."/>
            <person name="Castanera R."/>
            <person name="Culley D."/>
            <person name="Daum C."/>
            <person name="Ezra D."/>
            <person name="Gonzalez J."/>
            <person name="Henrissat B."/>
            <person name="Kuo A."/>
            <person name="Liang C."/>
            <person name="Lipzen A."/>
            <person name="Lutzoni F."/>
            <person name="Magnuson J."/>
            <person name="Mondo S."/>
            <person name="Nolan M."/>
            <person name="Ohm R."/>
            <person name="Pangilinan J."/>
            <person name="Park H.-J."/>
            <person name="Ramirez L."/>
            <person name="Alfaro M."/>
            <person name="Sun H."/>
            <person name="Tritt A."/>
            <person name="Yoshinaga Y."/>
            <person name="Zwiers L.-H."/>
            <person name="Turgeon B."/>
            <person name="Goodwin S."/>
            <person name="Spatafora J."/>
            <person name="Crous P."/>
            <person name="Grigoriev I."/>
        </authorList>
    </citation>
    <scope>NUCLEOTIDE SEQUENCE</scope>
    <source>
        <strain evidence="7">CBS 115976</strain>
    </source>
</reference>
<feature type="compositionally biased region" description="Basic and acidic residues" evidence="5">
    <location>
        <begin position="228"/>
        <end position="245"/>
    </location>
</feature>
<protein>
    <submittedName>
        <fullName evidence="7">Zinc/iron permease</fullName>
    </submittedName>
</protein>
<keyword evidence="3 6" id="KW-1133">Transmembrane helix</keyword>
<evidence type="ECO:0000256" key="5">
    <source>
        <dbReference type="SAM" id="MobiDB-lite"/>
    </source>
</evidence>
<dbReference type="Proteomes" id="UP000799302">
    <property type="component" value="Unassembled WGS sequence"/>
</dbReference>